<dbReference type="InterPro" id="IPR007568">
    <property type="entry name" value="RTA1"/>
</dbReference>
<feature type="transmembrane region" description="Helical" evidence="6">
    <location>
        <begin position="158"/>
        <end position="180"/>
    </location>
</feature>
<feature type="region of interest" description="Disordered" evidence="5">
    <location>
        <begin position="297"/>
        <end position="326"/>
    </location>
</feature>
<feature type="transmembrane region" description="Helical" evidence="6">
    <location>
        <begin position="225"/>
        <end position="246"/>
    </location>
</feature>
<feature type="transmembrane region" description="Helical" evidence="6">
    <location>
        <begin position="77"/>
        <end position="102"/>
    </location>
</feature>
<organism evidence="7 8">
    <name type="scientific">Kwoniella shandongensis</name>
    <dbReference type="NCBI Taxonomy" id="1734106"/>
    <lineage>
        <taxon>Eukaryota</taxon>
        <taxon>Fungi</taxon>
        <taxon>Dikarya</taxon>
        <taxon>Basidiomycota</taxon>
        <taxon>Agaricomycotina</taxon>
        <taxon>Tremellomycetes</taxon>
        <taxon>Tremellales</taxon>
        <taxon>Cryptococcaceae</taxon>
        <taxon>Kwoniella</taxon>
    </lineage>
</organism>
<dbReference type="GeneID" id="43591757"/>
<keyword evidence="4 6" id="KW-0472">Membrane</keyword>
<protein>
    <submittedName>
        <fullName evidence="7">Uncharacterized protein</fullName>
    </submittedName>
</protein>
<feature type="transmembrane region" description="Helical" evidence="6">
    <location>
        <begin position="20"/>
        <end position="38"/>
    </location>
</feature>
<dbReference type="PANTHER" id="PTHR31465">
    <property type="entry name" value="PROTEIN RTA1-RELATED"/>
    <property type="match status" value="1"/>
</dbReference>
<dbReference type="Pfam" id="PF04479">
    <property type="entry name" value="RTA1"/>
    <property type="match status" value="1"/>
</dbReference>
<reference evidence="7" key="2">
    <citation type="submission" date="2024-01" db="EMBL/GenBank/DDBJ databases">
        <title>Comparative genomics of Cryptococcus and Kwoniella reveals pathogenesis evolution and contrasting modes of karyotype evolution via chromosome fusion or intercentromeric recombination.</title>
        <authorList>
            <person name="Coelho M.A."/>
            <person name="David-Palma M."/>
            <person name="Shea T."/>
            <person name="Bowers K."/>
            <person name="McGinley-Smith S."/>
            <person name="Mohammad A.W."/>
            <person name="Gnirke A."/>
            <person name="Yurkov A.M."/>
            <person name="Nowrousian M."/>
            <person name="Sun S."/>
            <person name="Cuomo C.A."/>
            <person name="Heitman J."/>
        </authorList>
    </citation>
    <scope>NUCLEOTIDE SEQUENCE</scope>
    <source>
        <strain evidence="7">CBS 12478</strain>
    </source>
</reference>
<evidence type="ECO:0000256" key="2">
    <source>
        <dbReference type="ARBA" id="ARBA00022692"/>
    </source>
</evidence>
<feature type="transmembrane region" description="Helical" evidence="6">
    <location>
        <begin position="122"/>
        <end position="138"/>
    </location>
</feature>
<evidence type="ECO:0000256" key="3">
    <source>
        <dbReference type="ARBA" id="ARBA00022989"/>
    </source>
</evidence>
<accession>A0A5M6BR09</accession>
<evidence type="ECO:0000313" key="7">
    <source>
        <dbReference type="EMBL" id="WWD22564.1"/>
    </source>
</evidence>
<dbReference type="PANTHER" id="PTHR31465:SF1">
    <property type="entry name" value="PROTEIN RTA1-RELATED"/>
    <property type="match status" value="1"/>
</dbReference>
<evidence type="ECO:0000256" key="6">
    <source>
        <dbReference type="SAM" id="Phobius"/>
    </source>
</evidence>
<dbReference type="AlphaFoldDB" id="A0A5M6BR09"/>
<sequence>MGYVILPDGQLIIMGFVPKITLSIISLACWTALTIAYWSRFFYHGRHKYMLTLCIGTTTMAIGFGLRIPITNAPGSIGLYIAMDLLIVLSPCAFLANAYLILPRIASYIDEERQMRIPSRKLAKYFLWSDFITFNLQGGGSGLTSGTKSPLPQIGNYITLVGLIAQSISFFFFLFVTLVFGMRVRKRTNKWTNRSSLIDATSFDLGDVGQSCPEQRIGMFNDWRVLYIALIVNGIGMTIRCIYRVVEYAQGTSGLLLNHEIYMYLLDTLPLFLAGIIWAVFWPPTYLRMDSSPFPRTSVDQSVEMGDRSGREVEEGDGEGGRKRSWSSLLTWPVKSV</sequence>
<keyword evidence="2 6" id="KW-0812">Transmembrane</keyword>
<dbReference type="OrthoDB" id="3358017at2759"/>
<feature type="transmembrane region" description="Helical" evidence="6">
    <location>
        <begin position="261"/>
        <end position="282"/>
    </location>
</feature>
<dbReference type="Proteomes" id="UP000322225">
    <property type="component" value="Chromosome 13"/>
</dbReference>
<dbReference type="RefSeq" id="XP_031858125.1">
    <property type="nucleotide sequence ID" value="XM_032007586.1"/>
</dbReference>
<dbReference type="EMBL" id="CP144063">
    <property type="protein sequence ID" value="WWD22564.1"/>
    <property type="molecule type" value="Genomic_DNA"/>
</dbReference>
<gene>
    <name evidence="7" type="ORF">CI109_107057</name>
</gene>
<dbReference type="GO" id="GO:0016020">
    <property type="term" value="C:membrane"/>
    <property type="evidence" value="ECO:0007669"/>
    <property type="project" value="UniProtKB-SubCell"/>
</dbReference>
<feature type="transmembrane region" description="Helical" evidence="6">
    <location>
        <begin position="50"/>
        <end position="71"/>
    </location>
</feature>
<evidence type="ECO:0000256" key="1">
    <source>
        <dbReference type="ARBA" id="ARBA00004141"/>
    </source>
</evidence>
<reference evidence="7" key="1">
    <citation type="submission" date="2017-08" db="EMBL/GenBank/DDBJ databases">
        <authorList>
            <person name="Cuomo C."/>
            <person name="Billmyre B."/>
            <person name="Heitman J."/>
        </authorList>
    </citation>
    <scope>NUCLEOTIDE SEQUENCE</scope>
    <source>
        <strain evidence="7">CBS 12478</strain>
    </source>
</reference>
<comment type="subcellular location">
    <subcellularLocation>
        <location evidence="1">Membrane</location>
        <topology evidence="1">Multi-pass membrane protein</topology>
    </subcellularLocation>
</comment>
<evidence type="ECO:0000256" key="4">
    <source>
        <dbReference type="ARBA" id="ARBA00023136"/>
    </source>
</evidence>
<name>A0A5M6BR09_9TREE</name>
<evidence type="ECO:0000256" key="5">
    <source>
        <dbReference type="SAM" id="MobiDB-lite"/>
    </source>
</evidence>
<keyword evidence="3 6" id="KW-1133">Transmembrane helix</keyword>
<evidence type="ECO:0000313" key="8">
    <source>
        <dbReference type="Proteomes" id="UP000322225"/>
    </source>
</evidence>
<dbReference type="KEGG" id="ksn:43591757"/>
<keyword evidence="8" id="KW-1185">Reference proteome</keyword>
<proteinExistence type="predicted"/>